<name>A0A0A8YPZ7_ARUDO</name>
<dbReference type="PANTHER" id="PTHR33326:SF14">
    <property type="entry name" value="EXPRESSED PROTEIN"/>
    <property type="match status" value="1"/>
</dbReference>
<evidence type="ECO:0000313" key="3">
    <source>
        <dbReference type="EMBL" id="JAD28386.1"/>
    </source>
</evidence>
<protein>
    <recommendedName>
        <fullName evidence="2">DUF3615 domain-containing protein</fullName>
    </recommendedName>
</protein>
<feature type="region of interest" description="Disordered" evidence="1">
    <location>
        <begin position="1"/>
        <end position="54"/>
    </location>
</feature>
<dbReference type="Pfam" id="PF12274">
    <property type="entry name" value="DUF3615"/>
    <property type="match status" value="1"/>
</dbReference>
<feature type="region of interest" description="Disordered" evidence="1">
    <location>
        <begin position="188"/>
        <end position="219"/>
    </location>
</feature>
<dbReference type="AlphaFoldDB" id="A0A0A8YPZ7"/>
<evidence type="ECO:0000259" key="2">
    <source>
        <dbReference type="Pfam" id="PF12274"/>
    </source>
</evidence>
<dbReference type="EMBL" id="GBRH01269509">
    <property type="protein sequence ID" value="JAD28386.1"/>
    <property type="molecule type" value="Transcribed_RNA"/>
</dbReference>
<reference evidence="3" key="2">
    <citation type="journal article" date="2015" name="Data Brief">
        <title>Shoot transcriptome of the giant reed, Arundo donax.</title>
        <authorList>
            <person name="Barrero R.A."/>
            <person name="Guerrero F.D."/>
            <person name="Moolhuijzen P."/>
            <person name="Goolsby J.A."/>
            <person name="Tidwell J."/>
            <person name="Bellgard S.E."/>
            <person name="Bellgard M.I."/>
        </authorList>
    </citation>
    <scope>NUCLEOTIDE SEQUENCE</scope>
    <source>
        <tissue evidence="3">Shoot tissue taken approximately 20 cm above the soil surface</tissue>
    </source>
</reference>
<sequence>MDEERSRRRPPPAMDDGADPNPATGPPPGRGIYLHAFGGRTGTGPEIFIDPATGQQFRSYRDFLRGIELGLGRRRPGPSGTRSAAASPSDHPGAQGAATGPRIRQSVLYSNRPRSLRRRQGLASAEEHPSEVTSSELGRSVSDLPTFEALSLSEPPFLTPQITEGTVDDDAHPEAEGAVTGTRVRVRQSILYSNRPRRPRRRREPAPTEECPASEVSGSEFGSAVADLPIFEVLSLSEPPFVTPQTIDETEITDDDDAAADDYVPGDVEQIDPYWIRPKGISRSMVLSLMDSQFITVPTKKQPRPDSDEEDPEELQRSIDEYLDAHPCGSLREAFDSIIAVERATLAALAAKRGTEPRVHSALVAEPPMEPFPVDQDSMASGKPRREASMEAILADGKTWMREEVMLCFEKYIETRADLTGLVYYLDELRHQCFNVESYNKVFHHYNFTVKTKMPPSSIDWIVGLYFAEVMEIFGRKHYYCCPLEPDESGNCYACKGQGVDDLRHPAMGGFEMGSPDAPSLSLWYADE</sequence>
<accession>A0A0A8YPZ7</accession>
<proteinExistence type="predicted"/>
<feature type="region of interest" description="Disordered" evidence="1">
    <location>
        <begin position="297"/>
        <end position="316"/>
    </location>
</feature>
<evidence type="ECO:0000256" key="1">
    <source>
        <dbReference type="SAM" id="MobiDB-lite"/>
    </source>
</evidence>
<dbReference type="PANTHER" id="PTHR33326">
    <property type="entry name" value="OS05G0543800 PROTEIN"/>
    <property type="match status" value="1"/>
</dbReference>
<feature type="region of interest" description="Disordered" evidence="1">
    <location>
        <begin position="69"/>
        <end position="140"/>
    </location>
</feature>
<reference evidence="3" key="1">
    <citation type="submission" date="2014-09" db="EMBL/GenBank/DDBJ databases">
        <authorList>
            <person name="Magalhaes I.L.F."/>
            <person name="Oliveira U."/>
            <person name="Santos F.R."/>
            <person name="Vidigal T.H.D.A."/>
            <person name="Brescovit A.D."/>
            <person name="Santos A.J."/>
        </authorList>
    </citation>
    <scope>NUCLEOTIDE SEQUENCE</scope>
    <source>
        <tissue evidence="3">Shoot tissue taken approximately 20 cm above the soil surface</tissue>
    </source>
</reference>
<organism evidence="3">
    <name type="scientific">Arundo donax</name>
    <name type="common">Giant reed</name>
    <name type="synonym">Donax arundinaceus</name>
    <dbReference type="NCBI Taxonomy" id="35708"/>
    <lineage>
        <taxon>Eukaryota</taxon>
        <taxon>Viridiplantae</taxon>
        <taxon>Streptophyta</taxon>
        <taxon>Embryophyta</taxon>
        <taxon>Tracheophyta</taxon>
        <taxon>Spermatophyta</taxon>
        <taxon>Magnoliopsida</taxon>
        <taxon>Liliopsida</taxon>
        <taxon>Poales</taxon>
        <taxon>Poaceae</taxon>
        <taxon>PACMAD clade</taxon>
        <taxon>Arundinoideae</taxon>
        <taxon>Arundineae</taxon>
        <taxon>Arundo</taxon>
    </lineage>
</organism>
<dbReference type="InterPro" id="IPR022059">
    <property type="entry name" value="DUF3615"/>
</dbReference>
<feature type="domain" description="DUF3615" evidence="2">
    <location>
        <begin position="406"/>
        <end position="506"/>
    </location>
</feature>